<dbReference type="HOGENOM" id="CLU_128080_0_0_0"/>
<protein>
    <submittedName>
        <fullName evidence="2">PilT protein-like protein</fullName>
    </submittedName>
</protein>
<dbReference type="Pfam" id="PF01850">
    <property type="entry name" value="PIN"/>
    <property type="match status" value="1"/>
</dbReference>
<dbReference type="SUPFAM" id="SSF88723">
    <property type="entry name" value="PIN domain-like"/>
    <property type="match status" value="1"/>
</dbReference>
<dbReference type="Gene3D" id="3.40.50.1010">
    <property type="entry name" value="5'-nuclease"/>
    <property type="match status" value="1"/>
</dbReference>
<proteinExistence type="predicted"/>
<dbReference type="eggNOG" id="COG5573">
    <property type="taxonomic scope" value="Bacteria"/>
</dbReference>
<keyword evidence="3" id="KW-1185">Reference proteome</keyword>
<dbReference type="STRING" id="383372.Rcas_1166"/>
<gene>
    <name evidence="2" type="ordered locus">Rcas_1166</name>
</gene>
<accession>A7NIG3</accession>
<evidence type="ECO:0000313" key="3">
    <source>
        <dbReference type="Proteomes" id="UP000000263"/>
    </source>
</evidence>
<sequence length="135" mass="15595">MSARVLVDTNVLVYAYDRSDPERQQRAFEVLDRLSMSNAGVFSTQVFSEFFVAVTRRSPLPFLYRMPVIGITNYLQSWTILEITGMIVLEAARGVRDHRFSFWNAQIWATARLNQISVVLARISTRNRSQKEFVS</sequence>
<dbReference type="KEGG" id="rca:Rcas_1166"/>
<dbReference type="InterPro" id="IPR029060">
    <property type="entry name" value="PIN-like_dom_sf"/>
</dbReference>
<name>A7NIG3_ROSCS</name>
<dbReference type="RefSeq" id="WP_012119693.1">
    <property type="nucleotide sequence ID" value="NC_009767.1"/>
</dbReference>
<evidence type="ECO:0000313" key="2">
    <source>
        <dbReference type="EMBL" id="ABU57263.1"/>
    </source>
</evidence>
<dbReference type="InterPro" id="IPR002716">
    <property type="entry name" value="PIN_dom"/>
</dbReference>
<dbReference type="CDD" id="cd18692">
    <property type="entry name" value="PIN_VapC-like"/>
    <property type="match status" value="1"/>
</dbReference>
<reference evidence="2 3" key="1">
    <citation type="submission" date="2007-08" db="EMBL/GenBank/DDBJ databases">
        <title>Complete sequence of Roseiflexus castenholzii DSM 13941.</title>
        <authorList>
            <consortium name="US DOE Joint Genome Institute"/>
            <person name="Copeland A."/>
            <person name="Lucas S."/>
            <person name="Lapidus A."/>
            <person name="Barry K."/>
            <person name="Glavina del Rio T."/>
            <person name="Dalin E."/>
            <person name="Tice H."/>
            <person name="Pitluck S."/>
            <person name="Thompson L.S."/>
            <person name="Brettin T."/>
            <person name="Bruce D."/>
            <person name="Detter J.C."/>
            <person name="Han C."/>
            <person name="Tapia R."/>
            <person name="Schmutz J."/>
            <person name="Larimer F."/>
            <person name="Land M."/>
            <person name="Hauser L."/>
            <person name="Kyrpides N."/>
            <person name="Mikhailova N."/>
            <person name="Bryant D.A."/>
            <person name="Hanada S."/>
            <person name="Tsukatani Y."/>
            <person name="Richardson P."/>
        </authorList>
    </citation>
    <scope>NUCLEOTIDE SEQUENCE [LARGE SCALE GENOMIC DNA]</scope>
    <source>
        <strain evidence="3">DSM 13941 / HLO8</strain>
    </source>
</reference>
<feature type="domain" description="PIN" evidence="1">
    <location>
        <begin position="5"/>
        <end position="119"/>
    </location>
</feature>
<dbReference type="AlphaFoldDB" id="A7NIG3"/>
<organism evidence="2 3">
    <name type="scientific">Roseiflexus castenholzii (strain DSM 13941 / HLO8)</name>
    <dbReference type="NCBI Taxonomy" id="383372"/>
    <lineage>
        <taxon>Bacteria</taxon>
        <taxon>Bacillati</taxon>
        <taxon>Chloroflexota</taxon>
        <taxon>Chloroflexia</taxon>
        <taxon>Chloroflexales</taxon>
        <taxon>Roseiflexineae</taxon>
        <taxon>Roseiflexaceae</taxon>
        <taxon>Roseiflexus</taxon>
    </lineage>
</organism>
<dbReference type="Proteomes" id="UP000000263">
    <property type="component" value="Chromosome"/>
</dbReference>
<dbReference type="EMBL" id="CP000804">
    <property type="protein sequence ID" value="ABU57263.1"/>
    <property type="molecule type" value="Genomic_DNA"/>
</dbReference>
<evidence type="ECO:0000259" key="1">
    <source>
        <dbReference type="Pfam" id="PF01850"/>
    </source>
</evidence>